<evidence type="ECO:0000313" key="10">
    <source>
        <dbReference type="EMBL" id="EIT83709.1"/>
    </source>
</evidence>
<dbReference type="AlphaFoldDB" id="I8AEF4"/>
<dbReference type="NCBIfam" id="TIGR00710">
    <property type="entry name" value="efflux_Bcr_CflA"/>
    <property type="match status" value="1"/>
</dbReference>
<dbReference type="STRING" id="1196324.A374_19355"/>
<protein>
    <recommendedName>
        <fullName evidence="8">Bcr/CflA family efflux transporter</fullName>
    </recommendedName>
</protein>
<evidence type="ECO:0000256" key="5">
    <source>
        <dbReference type="ARBA" id="ARBA00022692"/>
    </source>
</evidence>
<keyword evidence="11" id="KW-1185">Reference proteome</keyword>
<dbReference type="PANTHER" id="PTHR43124:SF3">
    <property type="entry name" value="CHLORAMPHENICOL EFFLUX PUMP RV0191"/>
    <property type="match status" value="1"/>
</dbReference>
<dbReference type="GO" id="GO:0005886">
    <property type="term" value="C:plasma membrane"/>
    <property type="evidence" value="ECO:0007669"/>
    <property type="project" value="UniProtKB-SubCell"/>
</dbReference>
<feature type="transmembrane region" description="Helical" evidence="8">
    <location>
        <begin position="76"/>
        <end position="99"/>
    </location>
</feature>
<gene>
    <name evidence="10" type="ORF">A374_19355</name>
</gene>
<dbReference type="GO" id="GO:0042910">
    <property type="term" value="F:xenobiotic transmembrane transporter activity"/>
    <property type="evidence" value="ECO:0007669"/>
    <property type="project" value="InterPro"/>
</dbReference>
<evidence type="ECO:0000256" key="1">
    <source>
        <dbReference type="ARBA" id="ARBA00004651"/>
    </source>
</evidence>
<name>I8AEF4_9BACL</name>
<comment type="subcellular location">
    <subcellularLocation>
        <location evidence="1 8">Cell membrane</location>
        <topology evidence="1 8">Multi-pass membrane protein</topology>
    </subcellularLocation>
</comment>
<dbReference type="Gene3D" id="1.20.1720.10">
    <property type="entry name" value="Multidrug resistance protein D"/>
    <property type="match status" value="1"/>
</dbReference>
<feature type="transmembrane region" description="Helical" evidence="8">
    <location>
        <begin position="105"/>
        <end position="122"/>
    </location>
</feature>
<reference evidence="10 11" key="1">
    <citation type="journal article" date="2012" name="J. Bacteriol.">
        <title>Genome of Bacillus macauensis ZFHKF-1, a Long-Chain-Forming Bacterium.</title>
        <authorList>
            <person name="Cai L."/>
            <person name="Zhang T."/>
        </authorList>
    </citation>
    <scope>NUCLEOTIDE SEQUENCE [LARGE SCALE GENOMIC DNA]</scope>
    <source>
        <strain evidence="10 11">ZFHKF-1</strain>
    </source>
</reference>
<evidence type="ECO:0000256" key="2">
    <source>
        <dbReference type="ARBA" id="ARBA00006236"/>
    </source>
</evidence>
<dbReference type="PATRIC" id="fig|1196324.3.peg.3932"/>
<dbReference type="InterPro" id="IPR050189">
    <property type="entry name" value="MFS_Efflux_Transporters"/>
</dbReference>
<feature type="transmembrane region" description="Helical" evidence="8">
    <location>
        <begin position="305"/>
        <end position="325"/>
    </location>
</feature>
<keyword evidence="4 8" id="KW-1003">Cell membrane</keyword>
<dbReference type="Pfam" id="PF07690">
    <property type="entry name" value="MFS_1"/>
    <property type="match status" value="1"/>
</dbReference>
<evidence type="ECO:0000256" key="4">
    <source>
        <dbReference type="ARBA" id="ARBA00022475"/>
    </source>
</evidence>
<organism evidence="10 11">
    <name type="scientific">Fictibacillus macauensis ZFHKF-1</name>
    <dbReference type="NCBI Taxonomy" id="1196324"/>
    <lineage>
        <taxon>Bacteria</taxon>
        <taxon>Bacillati</taxon>
        <taxon>Bacillota</taxon>
        <taxon>Bacilli</taxon>
        <taxon>Bacillales</taxon>
        <taxon>Fictibacillaceae</taxon>
        <taxon>Fictibacillus</taxon>
    </lineage>
</organism>
<feature type="transmembrane region" description="Helical" evidence="8">
    <location>
        <begin position="278"/>
        <end position="299"/>
    </location>
</feature>
<keyword evidence="7 8" id="KW-0472">Membrane</keyword>
<comment type="caution">
    <text evidence="10">The sequence shown here is derived from an EMBL/GenBank/DDBJ whole genome shotgun (WGS) entry which is preliminary data.</text>
</comment>
<dbReference type="InterPro" id="IPR004812">
    <property type="entry name" value="Efflux_drug-R_Bcr/CmlA"/>
</dbReference>
<dbReference type="Proteomes" id="UP000004080">
    <property type="component" value="Unassembled WGS sequence"/>
</dbReference>
<proteinExistence type="inferred from homology"/>
<evidence type="ECO:0000256" key="6">
    <source>
        <dbReference type="ARBA" id="ARBA00022989"/>
    </source>
</evidence>
<dbReference type="EMBL" id="AKKV01000053">
    <property type="protein sequence ID" value="EIT83709.1"/>
    <property type="molecule type" value="Genomic_DNA"/>
</dbReference>
<evidence type="ECO:0000256" key="7">
    <source>
        <dbReference type="ARBA" id="ARBA00023136"/>
    </source>
</evidence>
<dbReference type="PROSITE" id="PS50850">
    <property type="entry name" value="MFS"/>
    <property type="match status" value="1"/>
</dbReference>
<accession>I8AEF4</accession>
<evidence type="ECO:0000313" key="11">
    <source>
        <dbReference type="Proteomes" id="UP000004080"/>
    </source>
</evidence>
<keyword evidence="6 8" id="KW-1133">Transmembrane helix</keyword>
<evidence type="ECO:0000256" key="3">
    <source>
        <dbReference type="ARBA" id="ARBA00022448"/>
    </source>
</evidence>
<feature type="transmembrane region" description="Helical" evidence="8">
    <location>
        <begin position="50"/>
        <end position="69"/>
    </location>
</feature>
<feature type="transmembrane region" description="Helical" evidence="8">
    <location>
        <begin position="337"/>
        <end position="362"/>
    </location>
</feature>
<comment type="similarity">
    <text evidence="2 8">Belongs to the major facilitator superfamily. Bcr/CmlA family.</text>
</comment>
<feature type="domain" description="Major facilitator superfamily (MFS) profile" evidence="9">
    <location>
        <begin position="10"/>
        <end position="393"/>
    </location>
</feature>
<dbReference type="RefSeq" id="WP_007203935.1">
    <property type="nucleotide sequence ID" value="NZ_AKKV01000053.1"/>
</dbReference>
<dbReference type="InterPro" id="IPR011701">
    <property type="entry name" value="MFS"/>
</dbReference>
<feature type="transmembrane region" description="Helical" evidence="8">
    <location>
        <begin position="134"/>
        <end position="155"/>
    </location>
</feature>
<dbReference type="CDD" id="cd17320">
    <property type="entry name" value="MFS_MdfA_MDR_like"/>
    <property type="match status" value="1"/>
</dbReference>
<dbReference type="OrthoDB" id="9781156at2"/>
<evidence type="ECO:0000259" key="9">
    <source>
        <dbReference type="PROSITE" id="PS50850"/>
    </source>
</evidence>
<dbReference type="PANTHER" id="PTHR43124">
    <property type="entry name" value="PURINE EFFLUX PUMP PBUE"/>
    <property type="match status" value="1"/>
</dbReference>
<dbReference type="InterPro" id="IPR036259">
    <property type="entry name" value="MFS_trans_sf"/>
</dbReference>
<dbReference type="InterPro" id="IPR020846">
    <property type="entry name" value="MFS_dom"/>
</dbReference>
<feature type="transmembrane region" description="Helical" evidence="8">
    <location>
        <begin position="205"/>
        <end position="229"/>
    </location>
</feature>
<keyword evidence="3 8" id="KW-0813">Transport</keyword>
<feature type="transmembrane region" description="Helical" evidence="8">
    <location>
        <begin position="161"/>
        <end position="184"/>
    </location>
</feature>
<dbReference type="SUPFAM" id="SSF103473">
    <property type="entry name" value="MFS general substrate transporter"/>
    <property type="match status" value="1"/>
</dbReference>
<keyword evidence="5 8" id="KW-0812">Transmembrane</keyword>
<feature type="transmembrane region" description="Helical" evidence="8">
    <location>
        <begin position="249"/>
        <end position="266"/>
    </location>
</feature>
<dbReference type="eggNOG" id="COG2814">
    <property type="taxonomic scope" value="Bacteria"/>
</dbReference>
<dbReference type="GO" id="GO:1990961">
    <property type="term" value="P:xenobiotic detoxification by transmembrane export across the plasma membrane"/>
    <property type="evidence" value="ECO:0007669"/>
    <property type="project" value="InterPro"/>
</dbReference>
<feature type="transmembrane region" description="Helical" evidence="8">
    <location>
        <begin position="368"/>
        <end position="389"/>
    </location>
</feature>
<comment type="caution">
    <text evidence="8">Lacks conserved residue(s) required for the propagation of feature annotation.</text>
</comment>
<sequence length="405" mass="43884">MTKSTHAFLQLLTLIALVCIPQLSISLYLPALPSMATYFHASSSDMQLTLSIYMIGYAASALICGVFSDQFGKKKVVIAGLLLYAVGSLTCLLTSTVYVLIVGRFLQALGGGCGTVIARVIAKDAFQEKKQLAVLTYLSTAIAVTPAIAPTIGSLLQSQWGFKACFLFLVSLTIPVLLLALFVLPREERAEQSLSARSLVKSYRYLLTQKVFLAYSVTIGLAWCAYYTFIQTSSFVLQDLLHVGPTAYSLLYALVIFGYIIGTTYTRKKGLYVGLDAVIMKQSVVALCASLLMLVLTLVFPQSPFVIIGGMMVVMIGIGGIFPACQSAVMEPFREQVGVASGLFFFIQMMFGSVCGLLLGSFQLHSSLGMVGMIASCCVLLVIGFYFMISKENKASNRQHSSFLH</sequence>
<evidence type="ECO:0000256" key="8">
    <source>
        <dbReference type="RuleBase" id="RU365088"/>
    </source>
</evidence>